<dbReference type="EMBL" id="CP011805">
    <property type="protein sequence ID" value="AKM07517.1"/>
    <property type="molecule type" value="Genomic_DNA"/>
</dbReference>
<reference evidence="1 2" key="1">
    <citation type="submission" date="2015-06" db="EMBL/GenBank/DDBJ databases">
        <authorList>
            <person name="Kim K.M."/>
        </authorList>
    </citation>
    <scope>NUCLEOTIDE SEQUENCE [LARGE SCALE GENOMIC DNA]</scope>
    <source>
        <strain evidence="1 2">KCTC 22370</strain>
    </source>
</reference>
<name>A0A0G3X8J4_9SPHN</name>
<organism evidence="1 2">
    <name type="scientific">Pelagerythrobacter marensis</name>
    <dbReference type="NCBI Taxonomy" id="543877"/>
    <lineage>
        <taxon>Bacteria</taxon>
        <taxon>Pseudomonadati</taxon>
        <taxon>Pseudomonadota</taxon>
        <taxon>Alphaproteobacteria</taxon>
        <taxon>Sphingomonadales</taxon>
        <taxon>Erythrobacteraceae</taxon>
        <taxon>Pelagerythrobacter</taxon>
    </lineage>
</organism>
<dbReference type="AlphaFoldDB" id="A0A0G3X8J4"/>
<sequence length="278" mass="31899">MVGSFHPFGADKVRYGDDRHPDLPWGYWFVSTSDIPGQPPLVDEKGCEWESVREAFWVDRLGLPSIHSGWMNGIMEFMASYLAILDGRFVAPEERYRDIFLGDGHLDQFFRAYLLAAGLVNDTDGRPTPEGRAVLLMLIATRTREDAEEKVGLDWIVANRTVADQAARREAAEQVERRECVAERMAHRFATDTIGGDPAVKLIGLRITREIPVRSTLWTMTWPDGDRFARDRFYLWLLERIDRWDSWSELVTRDGARALTEHFMKLGFCDRFAVGKQA</sequence>
<dbReference type="Proteomes" id="UP000037643">
    <property type="component" value="Chromosome"/>
</dbReference>
<dbReference type="KEGG" id="amx:AM2010_1446"/>
<gene>
    <name evidence="1" type="ORF">AM2010_1446</name>
</gene>
<dbReference type="OrthoDB" id="7402767at2"/>
<proteinExistence type="predicted"/>
<dbReference type="STRING" id="543877.AM2010_1446"/>
<dbReference type="PATRIC" id="fig|543877.4.peg.1471"/>
<dbReference type="RefSeq" id="WP_058350903.1">
    <property type="nucleotide sequence ID" value="NZ_CP011805.1"/>
</dbReference>
<accession>A0A0G3X8J4</accession>
<evidence type="ECO:0000313" key="1">
    <source>
        <dbReference type="EMBL" id="AKM07517.1"/>
    </source>
</evidence>
<keyword evidence="2" id="KW-1185">Reference proteome</keyword>
<evidence type="ECO:0000313" key="2">
    <source>
        <dbReference type="Proteomes" id="UP000037643"/>
    </source>
</evidence>
<protein>
    <submittedName>
        <fullName evidence="1">Uncharacterized protein</fullName>
    </submittedName>
</protein>